<accession>A0ABN3FYD6</accession>
<evidence type="ECO:0000313" key="2">
    <source>
        <dbReference type="Proteomes" id="UP001500253"/>
    </source>
</evidence>
<reference evidence="1 2" key="1">
    <citation type="journal article" date="2019" name="Int. J. Syst. Evol. Microbiol.">
        <title>The Global Catalogue of Microorganisms (GCM) 10K type strain sequencing project: providing services to taxonomists for standard genome sequencing and annotation.</title>
        <authorList>
            <consortium name="The Broad Institute Genomics Platform"/>
            <consortium name="The Broad Institute Genome Sequencing Center for Infectious Disease"/>
            <person name="Wu L."/>
            <person name="Ma J."/>
        </authorList>
    </citation>
    <scope>NUCLEOTIDE SEQUENCE [LARGE SCALE GENOMIC DNA]</scope>
    <source>
        <strain evidence="1 2">JCM 4316</strain>
    </source>
</reference>
<comment type="caution">
    <text evidence="1">The sequence shown here is derived from an EMBL/GenBank/DDBJ whole genome shotgun (WGS) entry which is preliminary data.</text>
</comment>
<proteinExistence type="predicted"/>
<gene>
    <name evidence="1" type="ORF">GCM10010246_26460</name>
</gene>
<keyword evidence="2" id="KW-1185">Reference proteome</keyword>
<sequence length="90" mass="10505">MGDATARLPRFLRTETAMHHELWESCGMDTMEEFREEALVAYVDLDAAKRYRKHHATELDAVHSITNVELDTNLELISYSDNIDRSKFQF</sequence>
<dbReference type="Proteomes" id="UP001500253">
    <property type="component" value="Unassembled WGS sequence"/>
</dbReference>
<protein>
    <submittedName>
        <fullName evidence="1">Uncharacterized protein</fullName>
    </submittedName>
</protein>
<evidence type="ECO:0000313" key="1">
    <source>
        <dbReference type="EMBL" id="GAA2340221.1"/>
    </source>
</evidence>
<dbReference type="EMBL" id="BAAASD010000008">
    <property type="protein sequence ID" value="GAA2340221.1"/>
    <property type="molecule type" value="Genomic_DNA"/>
</dbReference>
<name>A0ABN3FYD6_9ACTN</name>
<organism evidence="1 2">
    <name type="scientific">Streptomyces cuspidosporus</name>
    <dbReference type="NCBI Taxonomy" id="66882"/>
    <lineage>
        <taxon>Bacteria</taxon>
        <taxon>Bacillati</taxon>
        <taxon>Actinomycetota</taxon>
        <taxon>Actinomycetes</taxon>
        <taxon>Kitasatosporales</taxon>
        <taxon>Streptomycetaceae</taxon>
        <taxon>Streptomyces</taxon>
    </lineage>
</organism>